<evidence type="ECO:0000313" key="4">
    <source>
        <dbReference type="Proteomes" id="UP000248196"/>
    </source>
</evidence>
<dbReference type="GO" id="GO:0008374">
    <property type="term" value="F:O-acyltransferase activity"/>
    <property type="evidence" value="ECO:0007669"/>
    <property type="project" value="TreeGrafter"/>
</dbReference>
<dbReference type="Gene3D" id="2.160.10.10">
    <property type="entry name" value="Hexapeptide repeat proteins"/>
    <property type="match status" value="1"/>
</dbReference>
<accession>A0A318NZR9</accession>
<dbReference type="OrthoDB" id="9815592at2"/>
<proteinExistence type="inferred from homology"/>
<keyword evidence="3" id="KW-0012">Acyltransferase</keyword>
<dbReference type="RefSeq" id="WP_041416845.1">
    <property type="nucleotide sequence ID" value="NZ_PESE01000002.1"/>
</dbReference>
<evidence type="ECO:0000313" key="3">
    <source>
        <dbReference type="EMBL" id="PYD39381.1"/>
    </source>
</evidence>
<dbReference type="PANTHER" id="PTHR23416:SF23">
    <property type="entry name" value="ACETYLTRANSFERASE C18B11.09C-RELATED"/>
    <property type="match status" value="1"/>
</dbReference>
<dbReference type="InterPro" id="IPR001451">
    <property type="entry name" value="Hexapep"/>
</dbReference>
<dbReference type="Pfam" id="PF00132">
    <property type="entry name" value="Hexapep"/>
    <property type="match status" value="1"/>
</dbReference>
<dbReference type="AlphaFoldDB" id="A0A318NZR9"/>
<dbReference type="Proteomes" id="UP000248196">
    <property type="component" value="Unassembled WGS sequence"/>
</dbReference>
<evidence type="ECO:0000256" key="1">
    <source>
        <dbReference type="ARBA" id="ARBA00007274"/>
    </source>
</evidence>
<sequence length="168" mass="18353">MIASFKRWLRGLSKQRYRSKVIRTAAKCGRDPKVNFLTIVNNKTTLGNNFNSNGLTVVGKGSVLIGDNFHCGFGCVLITENHNHNGTAIPYDHTYVIKDTHIGDNVWLGINVIILPGVTIGEGAIIQAGSVVVKDIEPYAIAGGHPAKAFSQRDVDHYLQLKAEGKFH</sequence>
<dbReference type="SUPFAM" id="SSF51161">
    <property type="entry name" value="Trimeric LpxA-like enzymes"/>
    <property type="match status" value="1"/>
</dbReference>
<name>A0A318NZR9_SERPL</name>
<protein>
    <submittedName>
        <fullName evidence="3">Acyltransferase</fullName>
    </submittedName>
</protein>
<dbReference type="InterPro" id="IPR011004">
    <property type="entry name" value="Trimer_LpxA-like_sf"/>
</dbReference>
<evidence type="ECO:0000256" key="2">
    <source>
        <dbReference type="ARBA" id="ARBA00022679"/>
    </source>
</evidence>
<reference evidence="3 4" key="1">
    <citation type="submission" date="2017-11" db="EMBL/GenBank/DDBJ databases">
        <title>Genome sequence of the oocydin A producing rhizobacterium Serratia plymuthica 4Rx5.</title>
        <authorList>
            <person name="Matilla M.A."/>
            <person name="Udaondo Z."/>
            <person name="Salmond G.P.C."/>
        </authorList>
    </citation>
    <scope>NUCLEOTIDE SEQUENCE [LARGE SCALE GENOMIC DNA]</scope>
    <source>
        <strain evidence="3 4">4Rx5</strain>
    </source>
</reference>
<dbReference type="PANTHER" id="PTHR23416">
    <property type="entry name" value="SIALIC ACID SYNTHASE-RELATED"/>
    <property type="match status" value="1"/>
</dbReference>
<comment type="caution">
    <text evidence="3">The sequence shown here is derived from an EMBL/GenBank/DDBJ whole genome shotgun (WGS) entry which is preliminary data.</text>
</comment>
<keyword evidence="2 3" id="KW-0808">Transferase</keyword>
<gene>
    <name evidence="3" type="ORF">CT690_10200</name>
</gene>
<dbReference type="EMBL" id="PESE01000002">
    <property type="protein sequence ID" value="PYD39381.1"/>
    <property type="molecule type" value="Genomic_DNA"/>
</dbReference>
<dbReference type="CDD" id="cd04647">
    <property type="entry name" value="LbH_MAT_like"/>
    <property type="match status" value="1"/>
</dbReference>
<organism evidence="3 4">
    <name type="scientific">Serratia plymuthica</name>
    <dbReference type="NCBI Taxonomy" id="82996"/>
    <lineage>
        <taxon>Bacteria</taxon>
        <taxon>Pseudomonadati</taxon>
        <taxon>Pseudomonadota</taxon>
        <taxon>Gammaproteobacteria</taxon>
        <taxon>Enterobacterales</taxon>
        <taxon>Yersiniaceae</taxon>
        <taxon>Serratia</taxon>
    </lineage>
</organism>
<dbReference type="InterPro" id="IPR051159">
    <property type="entry name" value="Hexapeptide_acetyltransf"/>
</dbReference>
<comment type="similarity">
    <text evidence="1">Belongs to the transferase hexapeptide repeat family.</text>
</comment>
<dbReference type="GO" id="GO:0005829">
    <property type="term" value="C:cytosol"/>
    <property type="evidence" value="ECO:0007669"/>
    <property type="project" value="TreeGrafter"/>
</dbReference>